<feature type="compositionally biased region" description="Basic residues" evidence="25">
    <location>
        <begin position="374"/>
        <end position="386"/>
    </location>
</feature>
<keyword evidence="12 22" id="KW-0547">Nucleotide-binding</keyword>
<evidence type="ECO:0000256" key="12">
    <source>
        <dbReference type="ARBA" id="ARBA00022741"/>
    </source>
</evidence>
<dbReference type="GO" id="GO:1990745">
    <property type="term" value="C:EARP complex"/>
    <property type="evidence" value="ECO:0007669"/>
    <property type="project" value="InterPro"/>
</dbReference>
<keyword evidence="13" id="KW-0418">Kinase</keyword>
<feature type="compositionally biased region" description="Basic and acidic residues" evidence="25">
    <location>
        <begin position="307"/>
        <end position="317"/>
    </location>
</feature>
<keyword evidence="5" id="KW-0813">Transport</keyword>
<feature type="active site" description="Proton acceptor" evidence="21">
    <location>
        <position position="143"/>
    </location>
</feature>
<evidence type="ECO:0000313" key="30">
    <source>
        <dbReference type="Proteomes" id="UP000319801"/>
    </source>
</evidence>
<dbReference type="GO" id="GO:0042127">
    <property type="term" value="P:regulation of cell population proliferation"/>
    <property type="evidence" value="ECO:0007669"/>
    <property type="project" value="InterPro"/>
</dbReference>
<dbReference type="InterPro" id="IPR008271">
    <property type="entry name" value="Ser/Thr_kinase_AS"/>
</dbReference>
<proteinExistence type="inferred from homology"/>
<evidence type="ECO:0000256" key="10">
    <source>
        <dbReference type="ARBA" id="ARBA00022679"/>
    </source>
</evidence>
<evidence type="ECO:0000256" key="5">
    <source>
        <dbReference type="ARBA" id="ARBA00022448"/>
    </source>
</evidence>
<dbReference type="InterPro" id="IPR007110">
    <property type="entry name" value="Ig-like_dom"/>
</dbReference>
<sequence>MMDKEVLNQQYEPVAEIGEGAYGKVYKARDLKNNGRFVALKRVRVQTEEEGMPLSTIREVAVLRQLESFEHPNVVRLFDVCTVSRTDRETKLTLVFEHVDQDLTTYLEKAPDPGVPPETIKDMMYQLLQGLDFLHSHRVVHRDLKPQNILVTSGGQIKLADFGLARIYSFQMALTSVVVTLWYRAPEVLLQSSYATPVDLWSVGCIFAEMFRRRPLFRGNSDVDQLGKIFDVVGVPPPEDWPQEVGLPQSAFPPRPPQPIEDLVPDMDELGRSLLLPYMNPIAAARAKGPTPVSGPTIQDYLSRPRPTWEEVKEQLEKKKKGSRALADFEDRMNERWKKELEKNREKILGGEKKEKEKDKEKEKKEKEKDKDKKEKKKKEKKKSSRHSSSSSSSSSSSDSSSSSSSESEDEDKKKSTRKKRKRKRSSTRKASDESDAESETDSKESSRKKKKKLREDGEKDKEEKDKKDESELDNDDKSKKKKKRKHKKHSKKKKKKSSGGTAFPYLVLKEVVAFLCQVYALLLLSQGRRGLALLLFPWQMLSPVPPSSHKSHSSLEHKQRADMGSVAGVIYLLLCTVVLISGANQELILMPSIVNGIKGKPLYVAVEKKFNEEGVRFQGTWFKIQPNASHLVTFDNNKVIHDMVLKETVGRITPPNISLNFSSLDEEDEGDYQLKINIIPNGQTESETVIKNIKITVNVPLSIPMVEKSVKGTLVEDQDNVTLSCTVEKGTKPKFEWLKNSHRVNPSSRHVFSQDNSILYISPVKKEDIGSYSCSVRNPISHYESEAMELSVCYGPYNLEVNCDQGLRTGEVFTVNKGEMVFFDCLADSNPPNTCVWISRHDNNTEVLMTGPRFEVASHKLGHATNFLCRAFNNITNKQDETQFTLVVANLGKERENLIQEETAVSSLTVIAIFSLLIIVCMLIVLFRKSCHPSQGHEDATEDFGIYEFVSIPGRMESRQGLKSPQESMADMSPLESFRVPSKAEQEIIDSIEEVYFSSDSTDMVQFELENLPPDLNLQELEDYRDELKRQQAAELERVTSLQTTLQLAAVICTNARRQLAFAKEGFTEASLGLLANQRRRQLLTGLLKSLRTIKTLQRTDVRLSEMLEEEDYPGAIQLCLECQKAASTFKHYSCISELNSKLQDTLEQIEEQLDVALSKTCKHFDVVHYTKVQLAYSLLGKTQTAMDQLHMHFTQAIHNTVFQVVLGYVELCAGNADTKFQKMQYKDLCTHITPDSYIPCLSDLCKALWEVMLSYYRTMQWHEEHDKEEVKDADAVKQESVDIRTVPSCQVMTYLMEARDSCLCRDLNQLTQKDEPSGNKILRAAFNQILKVSPARKLQ</sequence>
<evidence type="ECO:0000259" key="28">
    <source>
        <dbReference type="PROSITE" id="PS50835"/>
    </source>
</evidence>
<keyword evidence="26" id="KW-0812">Transmembrane</keyword>
<feature type="compositionally biased region" description="Basic residues" evidence="25">
    <location>
        <begin position="415"/>
        <end position="428"/>
    </location>
</feature>
<evidence type="ECO:0000256" key="20">
    <source>
        <dbReference type="ARBA" id="ARBA00048367"/>
    </source>
</evidence>
<dbReference type="GO" id="GO:0005829">
    <property type="term" value="C:cytosol"/>
    <property type="evidence" value="ECO:0007669"/>
    <property type="project" value="GOC"/>
</dbReference>
<evidence type="ECO:0000256" key="17">
    <source>
        <dbReference type="ARBA" id="ARBA00023306"/>
    </source>
</evidence>
<feature type="domain" description="Protein kinase" evidence="27">
    <location>
        <begin position="11"/>
        <end position="302"/>
    </location>
</feature>
<keyword evidence="16 24" id="KW-0175">Coiled coil</keyword>
<keyword evidence="26" id="KW-0472">Membrane</keyword>
<evidence type="ECO:0000256" key="3">
    <source>
        <dbReference type="ARBA" id="ARBA00006692"/>
    </source>
</evidence>
<dbReference type="FunFam" id="3.30.200.20:FF:000124">
    <property type="entry name" value="Cyclin-dependent kinase 4"/>
    <property type="match status" value="1"/>
</dbReference>
<dbReference type="GO" id="GO:0005524">
    <property type="term" value="F:ATP binding"/>
    <property type="evidence" value="ECO:0007669"/>
    <property type="project" value="UniProtKB-UniRule"/>
</dbReference>
<dbReference type="Proteomes" id="UP000319801">
    <property type="component" value="Unassembled WGS sequence"/>
</dbReference>
<keyword evidence="7" id="KW-0723">Serine/threonine-protein kinase</keyword>
<evidence type="ECO:0000256" key="26">
    <source>
        <dbReference type="SAM" id="Phobius"/>
    </source>
</evidence>
<dbReference type="GO" id="GO:0000149">
    <property type="term" value="F:SNARE binding"/>
    <property type="evidence" value="ECO:0007669"/>
    <property type="project" value="TreeGrafter"/>
</dbReference>
<feature type="binding site" evidence="22 23">
    <location>
        <position position="41"/>
    </location>
    <ligand>
        <name>ATP</name>
        <dbReference type="ChEBI" id="CHEBI:30616"/>
    </ligand>
</feature>
<evidence type="ECO:0000256" key="7">
    <source>
        <dbReference type="ARBA" id="ARBA00022527"/>
    </source>
</evidence>
<comment type="similarity">
    <text evidence="2">Belongs to the protein kinase superfamily. CMGC Ser/Thr protein kinase family. CDC2/CDKX subfamily.</text>
</comment>
<evidence type="ECO:0000256" key="24">
    <source>
        <dbReference type="SAM" id="Coils"/>
    </source>
</evidence>
<keyword evidence="6" id="KW-0963">Cytoplasm</keyword>
<feature type="binding site" evidence="22">
    <location>
        <begin position="17"/>
        <end position="25"/>
    </location>
    <ligand>
        <name>ATP</name>
        <dbReference type="ChEBI" id="CHEBI:30616"/>
    </ligand>
</feature>
<keyword evidence="30" id="KW-1185">Reference proteome</keyword>
<evidence type="ECO:0000256" key="1">
    <source>
        <dbReference type="ARBA" id="ARBA00004496"/>
    </source>
</evidence>
<dbReference type="Pfam" id="PF13927">
    <property type="entry name" value="Ig_3"/>
    <property type="match status" value="1"/>
</dbReference>
<evidence type="ECO:0000256" key="18">
    <source>
        <dbReference type="ARBA" id="ARBA00023319"/>
    </source>
</evidence>
<evidence type="ECO:0000256" key="4">
    <source>
        <dbReference type="ARBA" id="ARBA00012425"/>
    </source>
</evidence>
<evidence type="ECO:0000256" key="22">
    <source>
        <dbReference type="PIRSR" id="PIRSR628788-2"/>
    </source>
</evidence>
<dbReference type="SMART" id="SM00408">
    <property type="entry name" value="IGc2"/>
    <property type="match status" value="2"/>
</dbReference>
<dbReference type="GO" id="GO:0032456">
    <property type="term" value="P:endocytic recycling"/>
    <property type="evidence" value="ECO:0007669"/>
    <property type="project" value="InterPro"/>
</dbReference>
<protein>
    <recommendedName>
        <fullName evidence="4">cyclin-dependent kinase</fullName>
        <ecNumber evidence="4">2.7.11.22</ecNumber>
    </recommendedName>
</protein>
<dbReference type="PROSITE" id="PS50835">
    <property type="entry name" value="IG_LIKE"/>
    <property type="match status" value="2"/>
</dbReference>
<dbReference type="PROSITE" id="PS50011">
    <property type="entry name" value="PROTEIN_KINASE_DOM"/>
    <property type="match status" value="1"/>
</dbReference>
<name>A0A556TPM3_BAGYA</name>
<evidence type="ECO:0000313" key="29">
    <source>
        <dbReference type="EMBL" id="TSK31459.1"/>
    </source>
</evidence>
<comment type="subcellular location">
    <subcellularLocation>
        <location evidence="1">Cytoplasm</location>
    </subcellularLocation>
</comment>
<dbReference type="GO" id="GO:0015031">
    <property type="term" value="P:protein transport"/>
    <property type="evidence" value="ECO:0007669"/>
    <property type="project" value="UniProtKB-KW"/>
</dbReference>
<dbReference type="EC" id="2.7.11.22" evidence="4"/>
<evidence type="ECO:0000256" key="6">
    <source>
        <dbReference type="ARBA" id="ARBA00022490"/>
    </source>
</evidence>
<keyword evidence="10" id="KW-0808">Transferase</keyword>
<accession>A0A556TPM3</accession>
<evidence type="ECO:0000256" key="21">
    <source>
        <dbReference type="PIRSR" id="PIRSR628788-1"/>
    </source>
</evidence>
<comment type="similarity">
    <text evidence="3">Belongs to the protein kinase superfamily. CAMK Ser/Thr protein kinase family.</text>
</comment>
<evidence type="ECO:0000256" key="14">
    <source>
        <dbReference type="ARBA" id="ARBA00022840"/>
    </source>
</evidence>
<dbReference type="FunFam" id="1.10.510.10:FF:000205">
    <property type="entry name" value="Cyclin-dependent kinase 6"/>
    <property type="match status" value="1"/>
</dbReference>
<feature type="coiled-coil region" evidence="24">
    <location>
        <begin position="1134"/>
        <end position="1161"/>
    </location>
</feature>
<dbReference type="EMBL" id="VCAZ01000009">
    <property type="protein sequence ID" value="TSK31459.1"/>
    <property type="molecule type" value="Genomic_DNA"/>
</dbReference>
<keyword evidence="11" id="KW-0677">Repeat</keyword>
<evidence type="ECO:0000256" key="23">
    <source>
        <dbReference type="PROSITE-ProRule" id="PRU10141"/>
    </source>
</evidence>
<dbReference type="PANTHER" id="PTHR13258">
    <property type="entry name" value="SYNDETIN"/>
    <property type="match status" value="1"/>
</dbReference>
<dbReference type="Gene3D" id="1.10.510.10">
    <property type="entry name" value="Transferase(Phosphotransferase) domain 1"/>
    <property type="match status" value="1"/>
</dbReference>
<dbReference type="InterPro" id="IPR017441">
    <property type="entry name" value="Protein_kinase_ATP_BS"/>
</dbReference>
<keyword evidence="18" id="KW-0393">Immunoglobulin domain</keyword>
<evidence type="ECO:0000256" key="9">
    <source>
        <dbReference type="ARBA" id="ARBA00022618"/>
    </source>
</evidence>
<feature type="transmembrane region" description="Helical" evidence="26">
    <location>
        <begin position="905"/>
        <end position="928"/>
    </location>
</feature>
<evidence type="ECO:0000256" key="16">
    <source>
        <dbReference type="ARBA" id="ARBA00023054"/>
    </source>
</evidence>
<dbReference type="PANTHER" id="PTHR13258:SF0">
    <property type="entry name" value="SYNDETIN"/>
    <property type="match status" value="1"/>
</dbReference>
<dbReference type="SMART" id="SM00409">
    <property type="entry name" value="IG"/>
    <property type="match status" value="2"/>
</dbReference>
<comment type="catalytic activity">
    <reaction evidence="19">
        <text>L-threonyl-[protein] + ATP = O-phospho-L-threonyl-[protein] + ADP + H(+)</text>
        <dbReference type="Rhea" id="RHEA:46608"/>
        <dbReference type="Rhea" id="RHEA-COMP:11060"/>
        <dbReference type="Rhea" id="RHEA-COMP:11605"/>
        <dbReference type="ChEBI" id="CHEBI:15378"/>
        <dbReference type="ChEBI" id="CHEBI:30013"/>
        <dbReference type="ChEBI" id="CHEBI:30616"/>
        <dbReference type="ChEBI" id="CHEBI:61977"/>
        <dbReference type="ChEBI" id="CHEBI:456216"/>
        <dbReference type="EC" id="2.7.11.22"/>
    </reaction>
</comment>
<keyword evidence="15" id="KW-0653">Protein transport</keyword>
<dbReference type="Pfam" id="PF00069">
    <property type="entry name" value="Pkinase"/>
    <property type="match status" value="1"/>
</dbReference>
<evidence type="ECO:0000256" key="2">
    <source>
        <dbReference type="ARBA" id="ARBA00006485"/>
    </source>
</evidence>
<feature type="domain" description="Ig-like" evidence="28">
    <location>
        <begin position="705"/>
        <end position="792"/>
    </location>
</feature>
<dbReference type="InterPro" id="IPR000719">
    <property type="entry name" value="Prot_kinase_dom"/>
</dbReference>
<keyword evidence="17" id="KW-0131">Cell cycle</keyword>
<feature type="compositionally biased region" description="Basic residues" evidence="25">
    <location>
        <begin position="480"/>
        <end position="498"/>
    </location>
</feature>
<dbReference type="InterPro" id="IPR019515">
    <property type="entry name" value="VPS54_N"/>
</dbReference>
<keyword evidence="26" id="KW-1133">Transmembrane helix</keyword>
<comment type="caution">
    <text evidence="29">The sequence shown here is derived from an EMBL/GenBank/DDBJ whole genome shotgun (WGS) entry which is preliminary data.</text>
</comment>
<dbReference type="PROSITE" id="PS00108">
    <property type="entry name" value="PROTEIN_KINASE_ST"/>
    <property type="match status" value="1"/>
</dbReference>
<dbReference type="Gene3D" id="2.60.40.10">
    <property type="entry name" value="Immunoglobulins"/>
    <property type="match status" value="1"/>
</dbReference>
<dbReference type="InterPro" id="IPR003599">
    <property type="entry name" value="Ig_sub"/>
</dbReference>
<feature type="region of interest" description="Disordered" evidence="25">
    <location>
        <begin position="287"/>
        <end position="499"/>
    </location>
</feature>
<dbReference type="PROSITE" id="PS00107">
    <property type="entry name" value="PROTEIN_KINASE_ATP"/>
    <property type="match status" value="1"/>
</dbReference>
<comment type="catalytic activity">
    <reaction evidence="20">
        <text>L-seryl-[protein] + ATP = O-phospho-L-seryl-[protein] + ADP + H(+)</text>
        <dbReference type="Rhea" id="RHEA:17989"/>
        <dbReference type="Rhea" id="RHEA-COMP:9863"/>
        <dbReference type="Rhea" id="RHEA-COMP:11604"/>
        <dbReference type="ChEBI" id="CHEBI:15378"/>
        <dbReference type="ChEBI" id="CHEBI:29999"/>
        <dbReference type="ChEBI" id="CHEBI:30616"/>
        <dbReference type="ChEBI" id="CHEBI:83421"/>
        <dbReference type="ChEBI" id="CHEBI:456216"/>
        <dbReference type="EC" id="2.7.11.22"/>
    </reaction>
</comment>
<dbReference type="SMART" id="SM00220">
    <property type="entry name" value="S_TKc"/>
    <property type="match status" value="1"/>
</dbReference>
<dbReference type="GO" id="GO:0004693">
    <property type="term" value="F:cyclin-dependent protein serine/threonine kinase activity"/>
    <property type="evidence" value="ECO:0007669"/>
    <property type="project" value="UniProtKB-EC"/>
</dbReference>
<keyword evidence="14 22" id="KW-0067">ATP-binding</keyword>
<feature type="compositionally biased region" description="Basic and acidic residues" evidence="25">
    <location>
        <begin position="327"/>
        <end position="373"/>
    </location>
</feature>
<feature type="compositionally biased region" description="Low complexity" evidence="25">
    <location>
        <begin position="387"/>
        <end position="406"/>
    </location>
</feature>
<dbReference type="Gene3D" id="3.30.200.20">
    <property type="entry name" value="Phosphorylase Kinase, domain 1"/>
    <property type="match status" value="1"/>
</dbReference>
<dbReference type="InterPro" id="IPR011009">
    <property type="entry name" value="Kinase-like_dom_sf"/>
</dbReference>
<feature type="compositionally biased region" description="Basic and acidic residues" evidence="25">
    <location>
        <begin position="454"/>
        <end position="470"/>
    </location>
</feature>
<evidence type="ECO:0000256" key="15">
    <source>
        <dbReference type="ARBA" id="ARBA00022927"/>
    </source>
</evidence>
<reference evidence="29 30" key="1">
    <citation type="journal article" date="2019" name="Genome Biol. Evol.">
        <title>Whole-Genome Sequencing of the Giant Devil Catfish, Bagarius yarrelli.</title>
        <authorList>
            <person name="Jiang W."/>
            <person name="Lv Y."/>
            <person name="Cheng L."/>
            <person name="Yang K."/>
            <person name="Chao B."/>
            <person name="Wang X."/>
            <person name="Li Y."/>
            <person name="Pan X."/>
            <person name="You X."/>
            <person name="Zhang Y."/>
            <person name="Yang J."/>
            <person name="Li J."/>
            <person name="Zhang X."/>
            <person name="Liu S."/>
            <person name="Sun C."/>
            <person name="Yang J."/>
            <person name="Shi Q."/>
        </authorList>
    </citation>
    <scope>NUCLEOTIDE SEQUENCE [LARGE SCALE GENOMIC DNA]</scope>
    <source>
        <strain evidence="29">JWS20170419001</strain>
        <tissue evidence="29">Muscle</tissue>
    </source>
</reference>
<dbReference type="InterPro" id="IPR040047">
    <property type="entry name" value="VPS50"/>
</dbReference>
<dbReference type="GO" id="GO:0051301">
    <property type="term" value="P:cell division"/>
    <property type="evidence" value="ECO:0007669"/>
    <property type="project" value="UniProtKB-KW"/>
</dbReference>
<dbReference type="InterPro" id="IPR028788">
    <property type="entry name" value="CDK6"/>
</dbReference>
<dbReference type="Pfam" id="PF10475">
    <property type="entry name" value="Vps54_N"/>
    <property type="match status" value="1"/>
</dbReference>
<dbReference type="InterPro" id="IPR013783">
    <property type="entry name" value="Ig-like_fold"/>
</dbReference>
<dbReference type="InterPro" id="IPR036179">
    <property type="entry name" value="Ig-like_dom_sf"/>
</dbReference>
<dbReference type="SUPFAM" id="SSF56112">
    <property type="entry name" value="Protein kinase-like (PK-like)"/>
    <property type="match status" value="1"/>
</dbReference>
<dbReference type="InterPro" id="IPR003598">
    <property type="entry name" value="Ig_sub2"/>
</dbReference>
<evidence type="ECO:0000256" key="11">
    <source>
        <dbReference type="ARBA" id="ARBA00022737"/>
    </source>
</evidence>
<dbReference type="OrthoDB" id="9872799at2759"/>
<dbReference type="GO" id="GO:0043697">
    <property type="term" value="P:cell dedifferentiation"/>
    <property type="evidence" value="ECO:0007669"/>
    <property type="project" value="InterPro"/>
</dbReference>
<evidence type="ECO:0000256" key="19">
    <source>
        <dbReference type="ARBA" id="ARBA00047811"/>
    </source>
</evidence>
<evidence type="ECO:0000259" key="27">
    <source>
        <dbReference type="PROSITE" id="PS50011"/>
    </source>
</evidence>
<evidence type="ECO:0000256" key="25">
    <source>
        <dbReference type="SAM" id="MobiDB-lite"/>
    </source>
</evidence>
<dbReference type="CDD" id="cd07862">
    <property type="entry name" value="STKc_CDK6"/>
    <property type="match status" value="1"/>
</dbReference>
<organism evidence="29 30">
    <name type="scientific">Bagarius yarrelli</name>
    <name type="common">Goonch</name>
    <name type="synonym">Bagrus yarrelli</name>
    <dbReference type="NCBI Taxonomy" id="175774"/>
    <lineage>
        <taxon>Eukaryota</taxon>
        <taxon>Metazoa</taxon>
        <taxon>Chordata</taxon>
        <taxon>Craniata</taxon>
        <taxon>Vertebrata</taxon>
        <taxon>Euteleostomi</taxon>
        <taxon>Actinopterygii</taxon>
        <taxon>Neopterygii</taxon>
        <taxon>Teleostei</taxon>
        <taxon>Ostariophysi</taxon>
        <taxon>Siluriformes</taxon>
        <taxon>Sisoridae</taxon>
        <taxon>Sisorinae</taxon>
        <taxon>Bagarius</taxon>
    </lineage>
</organism>
<keyword evidence="8" id="KW-0597">Phosphoprotein</keyword>
<gene>
    <name evidence="29" type="ORF">Baya_3569</name>
</gene>
<dbReference type="SUPFAM" id="SSF48726">
    <property type="entry name" value="Immunoglobulin"/>
    <property type="match status" value="2"/>
</dbReference>
<feature type="domain" description="Ig-like" evidence="28">
    <location>
        <begin position="797"/>
        <end position="886"/>
    </location>
</feature>
<evidence type="ECO:0000256" key="13">
    <source>
        <dbReference type="ARBA" id="ARBA00022777"/>
    </source>
</evidence>
<keyword evidence="9" id="KW-0132">Cell division</keyword>
<evidence type="ECO:0000256" key="8">
    <source>
        <dbReference type="ARBA" id="ARBA00022553"/>
    </source>
</evidence>
<dbReference type="GO" id="GO:0042147">
    <property type="term" value="P:retrograde transport, endosome to Golgi"/>
    <property type="evidence" value="ECO:0007669"/>
    <property type="project" value="InterPro"/>
</dbReference>